<reference evidence="2" key="3">
    <citation type="submission" date="2020-12" db="UniProtKB">
        <authorList>
            <consortium name="EnsemblPlants"/>
        </authorList>
    </citation>
    <scope>IDENTIFICATION</scope>
</reference>
<evidence type="ECO:0000313" key="3">
    <source>
        <dbReference type="Proteomes" id="UP000006727"/>
    </source>
</evidence>
<name>A0A2K1KVS6_PHYPA</name>
<keyword evidence="3" id="KW-1185">Reference proteome</keyword>
<sequence length="28" mass="3263">MLQLDLLGNIKIYEAQSKLLAIRNNLYN</sequence>
<evidence type="ECO:0000313" key="2">
    <source>
        <dbReference type="EnsemblPlants" id="Pp3c3_23370V3.1"/>
    </source>
</evidence>
<dbReference type="Gramene" id="Pp3c3_23370V3.1">
    <property type="protein sequence ID" value="Pp3c3_23370V3.1"/>
    <property type="gene ID" value="Pp3c3_23370"/>
</dbReference>
<dbReference type="EMBL" id="ABEU02000003">
    <property type="protein sequence ID" value="PNR57850.1"/>
    <property type="molecule type" value="Genomic_DNA"/>
</dbReference>
<dbReference type="AlphaFoldDB" id="A0A2K1KVS6"/>
<proteinExistence type="predicted"/>
<evidence type="ECO:0000313" key="1">
    <source>
        <dbReference type="EMBL" id="PNR57850.1"/>
    </source>
</evidence>
<dbReference type="InParanoid" id="A0A2K1KVS6"/>
<organism evidence="1">
    <name type="scientific">Physcomitrium patens</name>
    <name type="common">Spreading-leaved earth moss</name>
    <name type="synonym">Physcomitrella patens</name>
    <dbReference type="NCBI Taxonomy" id="3218"/>
    <lineage>
        <taxon>Eukaryota</taxon>
        <taxon>Viridiplantae</taxon>
        <taxon>Streptophyta</taxon>
        <taxon>Embryophyta</taxon>
        <taxon>Bryophyta</taxon>
        <taxon>Bryophytina</taxon>
        <taxon>Bryopsida</taxon>
        <taxon>Funariidae</taxon>
        <taxon>Funariales</taxon>
        <taxon>Funariaceae</taxon>
        <taxon>Physcomitrium</taxon>
    </lineage>
</organism>
<gene>
    <name evidence="1" type="ORF">PHYPA_004844</name>
</gene>
<reference evidence="1 3" key="2">
    <citation type="journal article" date="2018" name="Plant J.">
        <title>The Physcomitrella patens chromosome-scale assembly reveals moss genome structure and evolution.</title>
        <authorList>
            <person name="Lang D."/>
            <person name="Ullrich K.K."/>
            <person name="Murat F."/>
            <person name="Fuchs J."/>
            <person name="Jenkins J."/>
            <person name="Haas F.B."/>
            <person name="Piednoel M."/>
            <person name="Gundlach H."/>
            <person name="Van Bel M."/>
            <person name="Meyberg R."/>
            <person name="Vives C."/>
            <person name="Morata J."/>
            <person name="Symeonidi A."/>
            <person name="Hiss M."/>
            <person name="Muchero W."/>
            <person name="Kamisugi Y."/>
            <person name="Saleh O."/>
            <person name="Blanc G."/>
            <person name="Decker E.L."/>
            <person name="van Gessel N."/>
            <person name="Grimwood J."/>
            <person name="Hayes R.D."/>
            <person name="Graham S.W."/>
            <person name="Gunter L.E."/>
            <person name="McDaniel S.F."/>
            <person name="Hoernstein S.N.W."/>
            <person name="Larsson A."/>
            <person name="Li F.W."/>
            <person name="Perroud P.F."/>
            <person name="Phillips J."/>
            <person name="Ranjan P."/>
            <person name="Rokshar D.S."/>
            <person name="Rothfels C.J."/>
            <person name="Schneider L."/>
            <person name="Shu S."/>
            <person name="Stevenson D.W."/>
            <person name="Thummler F."/>
            <person name="Tillich M."/>
            <person name="Villarreal Aguilar J.C."/>
            <person name="Widiez T."/>
            <person name="Wong G.K."/>
            <person name="Wymore A."/>
            <person name="Zhang Y."/>
            <person name="Zimmer A.D."/>
            <person name="Quatrano R.S."/>
            <person name="Mayer K.F.X."/>
            <person name="Goodstein D."/>
            <person name="Casacuberta J.M."/>
            <person name="Vandepoele K."/>
            <person name="Reski R."/>
            <person name="Cuming A.C."/>
            <person name="Tuskan G.A."/>
            <person name="Maumus F."/>
            <person name="Salse J."/>
            <person name="Schmutz J."/>
            <person name="Rensing S.A."/>
        </authorList>
    </citation>
    <scope>NUCLEOTIDE SEQUENCE [LARGE SCALE GENOMIC DNA]</scope>
    <source>
        <strain evidence="2 3">cv. Gransden 2004</strain>
    </source>
</reference>
<dbReference type="Proteomes" id="UP000006727">
    <property type="component" value="Chromosome 3"/>
</dbReference>
<dbReference type="EnsemblPlants" id="Pp3c3_23370V3.1">
    <property type="protein sequence ID" value="Pp3c3_23370V3.1"/>
    <property type="gene ID" value="Pp3c3_23370"/>
</dbReference>
<protein>
    <submittedName>
        <fullName evidence="1 2">Uncharacterized protein</fullName>
    </submittedName>
</protein>
<reference evidence="1 3" key="1">
    <citation type="journal article" date="2008" name="Science">
        <title>The Physcomitrella genome reveals evolutionary insights into the conquest of land by plants.</title>
        <authorList>
            <person name="Rensing S."/>
            <person name="Lang D."/>
            <person name="Zimmer A."/>
            <person name="Terry A."/>
            <person name="Salamov A."/>
            <person name="Shapiro H."/>
            <person name="Nishiyama T."/>
            <person name="Perroud P.-F."/>
            <person name="Lindquist E."/>
            <person name="Kamisugi Y."/>
            <person name="Tanahashi T."/>
            <person name="Sakakibara K."/>
            <person name="Fujita T."/>
            <person name="Oishi K."/>
            <person name="Shin-I T."/>
            <person name="Kuroki Y."/>
            <person name="Toyoda A."/>
            <person name="Suzuki Y."/>
            <person name="Hashimoto A."/>
            <person name="Yamaguchi K."/>
            <person name="Sugano A."/>
            <person name="Kohara Y."/>
            <person name="Fujiyama A."/>
            <person name="Anterola A."/>
            <person name="Aoki S."/>
            <person name="Ashton N."/>
            <person name="Barbazuk W.B."/>
            <person name="Barker E."/>
            <person name="Bennetzen J."/>
            <person name="Bezanilla M."/>
            <person name="Blankenship R."/>
            <person name="Cho S.H."/>
            <person name="Dutcher S."/>
            <person name="Estelle M."/>
            <person name="Fawcett J.A."/>
            <person name="Gundlach H."/>
            <person name="Hanada K."/>
            <person name="Heyl A."/>
            <person name="Hicks K.A."/>
            <person name="Hugh J."/>
            <person name="Lohr M."/>
            <person name="Mayer K."/>
            <person name="Melkozernov A."/>
            <person name="Murata T."/>
            <person name="Nelson D."/>
            <person name="Pils B."/>
            <person name="Prigge M."/>
            <person name="Reiss B."/>
            <person name="Renner T."/>
            <person name="Rombauts S."/>
            <person name="Rushton P."/>
            <person name="Sanderfoot A."/>
            <person name="Schween G."/>
            <person name="Shiu S.-H."/>
            <person name="Stueber K."/>
            <person name="Theodoulou F.L."/>
            <person name="Tu H."/>
            <person name="Van de Peer Y."/>
            <person name="Verrier P.J."/>
            <person name="Waters E."/>
            <person name="Wood A."/>
            <person name="Yang L."/>
            <person name="Cove D."/>
            <person name="Cuming A."/>
            <person name="Hasebe M."/>
            <person name="Lucas S."/>
            <person name="Mishler D.B."/>
            <person name="Reski R."/>
            <person name="Grigoriev I."/>
            <person name="Quatrano R.S."/>
            <person name="Boore J.L."/>
        </authorList>
    </citation>
    <scope>NUCLEOTIDE SEQUENCE [LARGE SCALE GENOMIC DNA]</scope>
    <source>
        <strain evidence="2 3">cv. Gransden 2004</strain>
    </source>
</reference>
<accession>A0A2K1KVS6</accession>